<evidence type="ECO:0008006" key="4">
    <source>
        <dbReference type="Google" id="ProtNLM"/>
    </source>
</evidence>
<accession>A0A7I9W7Z5</accession>
<evidence type="ECO:0000313" key="3">
    <source>
        <dbReference type="Proteomes" id="UP000465302"/>
    </source>
</evidence>
<evidence type="ECO:0000313" key="2">
    <source>
        <dbReference type="EMBL" id="GFG53457.1"/>
    </source>
</evidence>
<protein>
    <recommendedName>
        <fullName evidence="4">Helix-turn-helix domain-containing protein</fullName>
    </recommendedName>
</protein>
<feature type="region of interest" description="Disordered" evidence="1">
    <location>
        <begin position="233"/>
        <end position="254"/>
    </location>
</feature>
<sequence length="254" mass="27500">MTSSAVRVGVGARVVYDGELVEVAELYAGPSGTEAVLRSCGGQGGVVRLSLQELLTSRRARLVPDSEGPNADDDDVEPADVVLSALSESERAIVAERAAHVREALTGHRSGTAELSAAGEPRVQYDVRHSLTARYEAKAAELGVSLRTITQWVADFRQHGEAGLARSAVGRQKPLGLVDERWVETALEVMVEHTDQSRPSQAMVIKRTSARVVARYGPDVVKFAKPRYGVSSIGATREPTSHLPLKHQEEPRYR</sequence>
<dbReference type="AlphaFoldDB" id="A0A7I9W7Z5"/>
<proteinExistence type="predicted"/>
<reference evidence="2 3" key="1">
    <citation type="journal article" date="2019" name="Emerg. Microbes Infect.">
        <title>Comprehensive subspecies identification of 175 nontuberculous mycobacteria species based on 7547 genomic profiles.</title>
        <authorList>
            <person name="Matsumoto Y."/>
            <person name="Kinjo T."/>
            <person name="Motooka D."/>
            <person name="Nabeya D."/>
            <person name="Jung N."/>
            <person name="Uechi K."/>
            <person name="Horii T."/>
            <person name="Iida T."/>
            <person name="Fujita J."/>
            <person name="Nakamura S."/>
        </authorList>
    </citation>
    <scope>NUCLEOTIDE SEQUENCE [LARGE SCALE GENOMIC DNA]</scope>
    <source>
        <strain evidence="2 3">JCM 6377</strain>
    </source>
</reference>
<organism evidence="2 3">
    <name type="scientific">Mycolicibacterium agri</name>
    <name type="common">Mycobacterium agri</name>
    <dbReference type="NCBI Taxonomy" id="36811"/>
    <lineage>
        <taxon>Bacteria</taxon>
        <taxon>Bacillati</taxon>
        <taxon>Actinomycetota</taxon>
        <taxon>Actinomycetes</taxon>
        <taxon>Mycobacteriales</taxon>
        <taxon>Mycobacteriaceae</taxon>
        <taxon>Mycolicibacterium</taxon>
    </lineage>
</organism>
<dbReference type="Proteomes" id="UP000465302">
    <property type="component" value="Unassembled WGS sequence"/>
</dbReference>
<dbReference type="EMBL" id="BLKS01000001">
    <property type="protein sequence ID" value="GFG53457.1"/>
    <property type="molecule type" value="Genomic_DNA"/>
</dbReference>
<name>A0A7I9W7Z5_MYCAG</name>
<comment type="caution">
    <text evidence="2">The sequence shown here is derived from an EMBL/GenBank/DDBJ whole genome shotgun (WGS) entry which is preliminary data.</text>
</comment>
<gene>
    <name evidence="2" type="ORF">MAGR_48980</name>
</gene>
<evidence type="ECO:0000256" key="1">
    <source>
        <dbReference type="SAM" id="MobiDB-lite"/>
    </source>
</evidence>